<evidence type="ECO:0000259" key="3">
    <source>
        <dbReference type="PROSITE" id="PS50175"/>
    </source>
</evidence>
<evidence type="ECO:0000256" key="2">
    <source>
        <dbReference type="SAM" id="SignalP"/>
    </source>
</evidence>
<keyword evidence="5" id="KW-1185">Reference proteome</keyword>
<dbReference type="InterPro" id="IPR001995">
    <property type="entry name" value="Peptidase_A2_cat"/>
</dbReference>
<keyword evidence="2" id="KW-0732">Signal</keyword>
<proteinExistence type="predicted"/>
<dbReference type="InterPro" id="IPR001969">
    <property type="entry name" value="Aspartic_peptidase_AS"/>
</dbReference>
<dbReference type="RefSeq" id="WP_367773841.1">
    <property type="nucleotide sequence ID" value="NZ_JBFNXR010000047.1"/>
</dbReference>
<feature type="domain" description="Peptidase A2" evidence="3">
    <location>
        <begin position="54"/>
        <end position="92"/>
    </location>
</feature>
<organism evidence="4 5">
    <name type="scientific">Novosphingobium rhizovicinum</name>
    <dbReference type="NCBI Taxonomy" id="3228928"/>
    <lineage>
        <taxon>Bacteria</taxon>
        <taxon>Pseudomonadati</taxon>
        <taxon>Pseudomonadota</taxon>
        <taxon>Alphaproteobacteria</taxon>
        <taxon>Sphingomonadales</taxon>
        <taxon>Sphingomonadaceae</taxon>
        <taxon>Novosphingobium</taxon>
    </lineage>
</organism>
<dbReference type="Gene3D" id="2.40.70.10">
    <property type="entry name" value="Acid Proteases"/>
    <property type="match status" value="2"/>
</dbReference>
<dbReference type="InterPro" id="IPR021109">
    <property type="entry name" value="Peptidase_aspartic_dom_sf"/>
</dbReference>
<dbReference type="Proteomes" id="UP001556118">
    <property type="component" value="Unassembled WGS sequence"/>
</dbReference>
<dbReference type="PROSITE" id="PS50175">
    <property type="entry name" value="ASP_PROT_RETROV"/>
    <property type="match status" value="1"/>
</dbReference>
<gene>
    <name evidence="4" type="ORF">ABUH87_11805</name>
</gene>
<sequence length="295" mass="31402">MAAALALLIADPLILGSQQATALSDVEEADLIQSQADRAERMTVPVAVDGAGPYRFLIDTGSQRTVVSTSVATRLALAPGPTVRIIGVAGIGTAATARVDQIEFGKQVVANLTVPLLEHQHIGADGIIGTDALQDQRVVFDFTKETISIGSPEELGRSSGYEIVVRARRRSGRLILTNAVIDGVQTDVVVDTGASGTIGNRALQRAMRERNAGVGSLTSVTGHVLPADFGLSRLLKLGKLQIGNVLIAFADAPAFTELRLDKRPAILLGMREMRAFKRVAIDFSTRRVLFELVKD</sequence>
<dbReference type="PROSITE" id="PS00141">
    <property type="entry name" value="ASP_PROTEASE"/>
    <property type="match status" value="1"/>
</dbReference>
<dbReference type="InterPro" id="IPR034122">
    <property type="entry name" value="Retropepsin-like_bacterial"/>
</dbReference>
<evidence type="ECO:0000313" key="4">
    <source>
        <dbReference type="EMBL" id="MEW9855828.1"/>
    </source>
</evidence>
<keyword evidence="1" id="KW-0378">Hydrolase</keyword>
<keyword evidence="4" id="KW-0645">Protease</keyword>
<evidence type="ECO:0000256" key="1">
    <source>
        <dbReference type="ARBA" id="ARBA00022801"/>
    </source>
</evidence>
<protein>
    <submittedName>
        <fullName evidence="4">Aspartyl protease family protein</fullName>
    </submittedName>
</protein>
<feature type="chain" id="PRO_5046239754" evidence="2">
    <location>
        <begin position="23"/>
        <end position="295"/>
    </location>
</feature>
<feature type="signal peptide" evidence="2">
    <location>
        <begin position="1"/>
        <end position="22"/>
    </location>
</feature>
<dbReference type="Pfam" id="PF13650">
    <property type="entry name" value="Asp_protease_2"/>
    <property type="match status" value="2"/>
</dbReference>
<dbReference type="EMBL" id="JBFNXR010000047">
    <property type="protein sequence ID" value="MEW9855828.1"/>
    <property type="molecule type" value="Genomic_DNA"/>
</dbReference>
<comment type="caution">
    <text evidence="4">The sequence shown here is derived from an EMBL/GenBank/DDBJ whole genome shotgun (WGS) entry which is preliminary data.</text>
</comment>
<dbReference type="GO" id="GO:0006508">
    <property type="term" value="P:proteolysis"/>
    <property type="evidence" value="ECO:0007669"/>
    <property type="project" value="UniProtKB-KW"/>
</dbReference>
<dbReference type="CDD" id="cd05483">
    <property type="entry name" value="retropepsin_like_bacteria"/>
    <property type="match status" value="1"/>
</dbReference>
<accession>A0ABV3RCJ0</accession>
<reference evidence="4 5" key="1">
    <citation type="submission" date="2024-06" db="EMBL/GenBank/DDBJ databases">
        <title>Novosphingobium rhizovicinus M1R2S20.</title>
        <authorList>
            <person name="Sun J.-Q."/>
        </authorList>
    </citation>
    <scope>NUCLEOTIDE SEQUENCE [LARGE SCALE GENOMIC DNA]</scope>
    <source>
        <strain evidence="4 5">M1R2S20</strain>
    </source>
</reference>
<name>A0ABV3RCJ0_9SPHN</name>
<dbReference type="GO" id="GO:0008233">
    <property type="term" value="F:peptidase activity"/>
    <property type="evidence" value="ECO:0007669"/>
    <property type="project" value="UniProtKB-KW"/>
</dbReference>
<evidence type="ECO:0000313" key="5">
    <source>
        <dbReference type="Proteomes" id="UP001556118"/>
    </source>
</evidence>
<dbReference type="SUPFAM" id="SSF50630">
    <property type="entry name" value="Acid proteases"/>
    <property type="match status" value="2"/>
</dbReference>